<keyword evidence="3" id="KW-1185">Reference proteome</keyword>
<gene>
    <name evidence="2" type="ORF">NMOB1V02_LOCUS1305</name>
</gene>
<dbReference type="AlphaFoldDB" id="A0A7R9G8U0"/>
<proteinExistence type="predicted"/>
<evidence type="ECO:0000259" key="1">
    <source>
        <dbReference type="PROSITE" id="PS50181"/>
    </source>
</evidence>
<organism evidence="2">
    <name type="scientific">Notodromas monacha</name>
    <dbReference type="NCBI Taxonomy" id="399045"/>
    <lineage>
        <taxon>Eukaryota</taxon>
        <taxon>Metazoa</taxon>
        <taxon>Ecdysozoa</taxon>
        <taxon>Arthropoda</taxon>
        <taxon>Crustacea</taxon>
        <taxon>Oligostraca</taxon>
        <taxon>Ostracoda</taxon>
        <taxon>Podocopa</taxon>
        <taxon>Podocopida</taxon>
        <taxon>Cypridocopina</taxon>
        <taxon>Cypridoidea</taxon>
        <taxon>Cyprididae</taxon>
        <taxon>Notodromas</taxon>
    </lineage>
</organism>
<dbReference type="Proteomes" id="UP000678499">
    <property type="component" value="Unassembled WGS sequence"/>
</dbReference>
<dbReference type="EMBL" id="CAJPEX010000128">
    <property type="protein sequence ID" value="CAG0913566.1"/>
    <property type="molecule type" value="Genomic_DNA"/>
</dbReference>
<feature type="domain" description="F-box" evidence="1">
    <location>
        <begin position="164"/>
        <end position="211"/>
    </location>
</feature>
<evidence type="ECO:0000313" key="2">
    <source>
        <dbReference type="EMBL" id="CAD7273414.1"/>
    </source>
</evidence>
<name>A0A7R9G8U0_9CRUS</name>
<dbReference type="SUPFAM" id="SSF52047">
    <property type="entry name" value="RNI-like"/>
    <property type="match status" value="1"/>
</dbReference>
<dbReference type="Gene3D" id="3.80.10.10">
    <property type="entry name" value="Ribonuclease Inhibitor"/>
    <property type="match status" value="1"/>
</dbReference>
<protein>
    <recommendedName>
        <fullName evidence="1">F-box domain-containing protein</fullName>
    </recommendedName>
</protein>
<accession>A0A7R9G8U0</accession>
<sequence>MSAFLVRLDYGLRDLSYVEIGKIGSTSLNPWESIAAVFYIDLSEANDNVGKFHELKFKRVPLHVHRVARGTKLGEPCPKKDHLKGIFVIEAVPWGDFILDVSKKQLLDLNMKLRINQEWWCVERKDTRALNHGDIIEIFYRRLPYARFMLLLPEDGRGSNDQQTSPLLSCPWLVLKNIFEYMTPFETMENVVPVCRRFFELVKNGGIWSNVDLTKPELFGVAAMPWGHTDDFRHVLAGNVRRLAVDFKVREMQRLCLPESNADRPLFKADDRKNLKALEIYSWGAGRFVMKFLKSEALGKLKLLTIRDWPFDGSFLHTASNENLVLPNCEQVTLPLKILHLIDAEEISMRVNSSSREFLHFLGFGELRSLHAIRLPIEMNETAWNLAENLGTFENLDSLSLREDIFKKMPVSFETRFLFPKLKSFLLRDAAPGSAVSRLFEMPSLKRLWIRCAQPNQMAEPTRLHAFDESPKEWLEHLTFVAVDLWETYIPYSKMINLECVGLFFQHKGVSRSLESVVDELGACSKLRGLVLHVPEALPCDALSELPQRLEFAAFSGVNGCCLVSALKIFAESQKSLKDLWIHVPDPEDFGKILQAVKTFKVLENVLLVFRGNSFSTHNFESYKHAMKKYLVSSSCDRGLMSGFDQDFSVKQATLFNDKSFASFTYNFELEREIRFSSSSITKFFSWLKYIPSSRGFNDESSVFALVPSIFPYANQLSEFD</sequence>
<dbReference type="InterPro" id="IPR001810">
    <property type="entry name" value="F-box_dom"/>
</dbReference>
<dbReference type="PROSITE" id="PS50181">
    <property type="entry name" value="FBOX"/>
    <property type="match status" value="1"/>
</dbReference>
<dbReference type="EMBL" id="OA882165">
    <property type="protein sequence ID" value="CAD7273414.1"/>
    <property type="molecule type" value="Genomic_DNA"/>
</dbReference>
<evidence type="ECO:0000313" key="3">
    <source>
        <dbReference type="Proteomes" id="UP000678499"/>
    </source>
</evidence>
<dbReference type="InterPro" id="IPR032675">
    <property type="entry name" value="LRR_dom_sf"/>
</dbReference>
<reference evidence="2" key="1">
    <citation type="submission" date="2020-11" db="EMBL/GenBank/DDBJ databases">
        <authorList>
            <person name="Tran Van P."/>
        </authorList>
    </citation>
    <scope>NUCLEOTIDE SEQUENCE</scope>
</reference>